<dbReference type="EMBL" id="JAOWIN010000009">
    <property type="protein sequence ID" value="MDI9093605.1"/>
    <property type="molecule type" value="Genomic_DNA"/>
</dbReference>
<dbReference type="InterPro" id="IPR021508">
    <property type="entry name" value="Gp17-like"/>
</dbReference>
<dbReference type="Proteomes" id="UP001159001">
    <property type="component" value="Unassembled WGS sequence"/>
</dbReference>
<reference evidence="1" key="1">
    <citation type="submission" date="2022-10" db="EMBL/GenBank/DDBJ databases">
        <title>Bacterial isolates recovered from the One Health project in Brazil.</title>
        <authorList>
            <person name="Valiatti T.B."/>
            <person name="Santos F."/>
            <person name="Cayo R."/>
            <person name="Gales A.C."/>
        </authorList>
    </citation>
    <scope>NUCLEOTIDE SEQUENCE</scope>
    <source>
        <strain evidence="1">PVR188</strain>
    </source>
</reference>
<dbReference type="RefSeq" id="WP_195697303.1">
    <property type="nucleotide sequence ID" value="NZ_JAOWIN010000009.1"/>
</dbReference>
<sequence>MTEADIIPLLESVLPDRVFPEIVPLELQPFEPPWCILSLYRVDEDVLSGQAEQMFNIQIDIYSDTLKQARELMSAVREAIKPLYPGNMTERPGYEPDPKLRRIILECQVWQ</sequence>
<accession>A0AAW6UK18</accession>
<comment type="caution">
    <text evidence="1">The sequence shown here is derived from an EMBL/GenBank/DDBJ whole genome shotgun (WGS) entry which is preliminary data.</text>
</comment>
<protein>
    <submittedName>
        <fullName evidence="1">DUF3168 domain-containing protein</fullName>
    </submittedName>
</protein>
<dbReference type="Pfam" id="PF11367">
    <property type="entry name" value="Tail_completion_gp17"/>
    <property type="match status" value="1"/>
</dbReference>
<organism evidence="1 2">
    <name type="scientific">Providencia rettgeri</name>
    <dbReference type="NCBI Taxonomy" id="587"/>
    <lineage>
        <taxon>Bacteria</taxon>
        <taxon>Pseudomonadati</taxon>
        <taxon>Pseudomonadota</taxon>
        <taxon>Gammaproteobacteria</taxon>
        <taxon>Enterobacterales</taxon>
        <taxon>Morganellaceae</taxon>
        <taxon>Providencia</taxon>
    </lineage>
</organism>
<gene>
    <name evidence="1" type="ORF">OGX73_13350</name>
</gene>
<dbReference type="AlphaFoldDB" id="A0AAW6UK18"/>
<name>A0AAW6UK18_PRORE</name>
<evidence type="ECO:0000313" key="1">
    <source>
        <dbReference type="EMBL" id="MDI9093605.1"/>
    </source>
</evidence>
<evidence type="ECO:0000313" key="2">
    <source>
        <dbReference type="Proteomes" id="UP001159001"/>
    </source>
</evidence>
<proteinExistence type="predicted"/>